<dbReference type="AlphaFoldDB" id="C0DU98"/>
<dbReference type="Proteomes" id="UP000005837">
    <property type="component" value="Unassembled WGS sequence"/>
</dbReference>
<comment type="caution">
    <text evidence="1">The sequence shown here is derived from an EMBL/GenBank/DDBJ whole genome shotgun (WGS) entry which is preliminary data.</text>
</comment>
<accession>C0DU98</accession>
<proteinExistence type="predicted"/>
<gene>
    <name evidence="1" type="ORF">EIKCOROL_00929</name>
</gene>
<protein>
    <submittedName>
        <fullName evidence="1">Uncharacterized protein</fullName>
    </submittedName>
</protein>
<sequence length="45" mass="4929">MHIIANSNKAVGWCAFTPLIRCKLPAILPTKNLYTSNPSSQNARS</sequence>
<evidence type="ECO:0000313" key="2">
    <source>
        <dbReference type="Proteomes" id="UP000005837"/>
    </source>
</evidence>
<reference evidence="1 2" key="1">
    <citation type="submission" date="2009-01" db="EMBL/GenBank/DDBJ databases">
        <authorList>
            <person name="Fulton L."/>
            <person name="Clifton S."/>
            <person name="Chinwalla A.T."/>
            <person name="Mitreva M."/>
            <person name="Sodergren E."/>
            <person name="Weinstock G."/>
            <person name="Clifton S."/>
            <person name="Dooling D.J."/>
            <person name="Fulton B."/>
            <person name="Minx P."/>
            <person name="Pepin K.H."/>
            <person name="Johnson M."/>
            <person name="Bhonagiri V."/>
            <person name="Nash W.E."/>
            <person name="Mardis E.R."/>
            <person name="Wilson R.K."/>
        </authorList>
    </citation>
    <scope>NUCLEOTIDE SEQUENCE [LARGE SCALE GENOMIC DNA]</scope>
    <source>
        <strain evidence="1 2">ATCC 23834</strain>
    </source>
</reference>
<name>C0DU98_EIKCO</name>
<evidence type="ECO:0000313" key="1">
    <source>
        <dbReference type="EMBL" id="EEG24296.1"/>
    </source>
</evidence>
<dbReference type="HOGENOM" id="CLU_3199224_0_0_4"/>
<organism evidence="1 2">
    <name type="scientific">Eikenella corrodens ATCC 23834</name>
    <dbReference type="NCBI Taxonomy" id="546274"/>
    <lineage>
        <taxon>Bacteria</taxon>
        <taxon>Pseudomonadati</taxon>
        <taxon>Pseudomonadota</taxon>
        <taxon>Betaproteobacteria</taxon>
        <taxon>Neisseriales</taxon>
        <taxon>Neisseriaceae</taxon>
        <taxon>Eikenella</taxon>
    </lineage>
</organism>
<dbReference type="EMBL" id="ACEA01000017">
    <property type="protein sequence ID" value="EEG24296.1"/>
    <property type="molecule type" value="Genomic_DNA"/>
</dbReference>